<comment type="catalytic activity">
    <reaction evidence="11">
        <text>2 [molybdopterin-synthase sulfur-carrier protein]-C-terminal-Gly-aminoethanethioate + cyclic pyranopterin phosphate + H2O = molybdopterin + 2 [molybdopterin-synthase sulfur-carrier protein]-C-terminal Gly-Gly + 2 H(+)</text>
        <dbReference type="Rhea" id="RHEA:26333"/>
        <dbReference type="Rhea" id="RHEA-COMP:12202"/>
        <dbReference type="Rhea" id="RHEA-COMP:19907"/>
        <dbReference type="ChEBI" id="CHEBI:15377"/>
        <dbReference type="ChEBI" id="CHEBI:15378"/>
        <dbReference type="ChEBI" id="CHEBI:58698"/>
        <dbReference type="ChEBI" id="CHEBI:59648"/>
        <dbReference type="ChEBI" id="CHEBI:90778"/>
        <dbReference type="ChEBI" id="CHEBI:232372"/>
        <dbReference type="EC" id="2.8.1.12"/>
    </reaction>
</comment>
<accession>A0A7T5R4I5</accession>
<dbReference type="InterPro" id="IPR003448">
    <property type="entry name" value="Mopterin_biosynth_MoaE"/>
</dbReference>
<dbReference type="Gene3D" id="3.90.1170.40">
    <property type="entry name" value="Molybdopterin biosynthesis MoaE subunit"/>
    <property type="match status" value="1"/>
</dbReference>
<reference evidence="12 13" key="1">
    <citation type="submission" date="2020-07" db="EMBL/GenBank/DDBJ databases">
        <title>Huge and variable diversity of episymbiotic CPR bacteria and DPANN archaea in groundwater ecosystems.</title>
        <authorList>
            <person name="He C.Y."/>
            <person name="Keren R."/>
            <person name="Whittaker M."/>
            <person name="Farag I.F."/>
            <person name="Doudna J."/>
            <person name="Cate J.H.D."/>
            <person name="Banfield J.F."/>
        </authorList>
    </citation>
    <scope>NUCLEOTIDE SEQUENCE [LARGE SCALE GENOMIC DNA]</scope>
    <source>
        <strain evidence="12">NC_groundwater_70_Ag_B-0.1um_54_66</strain>
    </source>
</reference>
<evidence type="ECO:0000256" key="8">
    <source>
        <dbReference type="ARBA" id="ARBA00030407"/>
    </source>
</evidence>
<evidence type="ECO:0000256" key="2">
    <source>
        <dbReference type="ARBA" id="ARBA00005426"/>
    </source>
</evidence>
<proteinExistence type="inferred from homology"/>
<dbReference type="CDD" id="cd00756">
    <property type="entry name" value="MoaE"/>
    <property type="match status" value="1"/>
</dbReference>
<dbReference type="InterPro" id="IPR036563">
    <property type="entry name" value="MoaE_sf"/>
</dbReference>
<dbReference type="EC" id="2.8.1.12" evidence="3"/>
<comment type="subunit">
    <text evidence="6">Heterotetramer of 2 MoaD subunits and 2 MoaE subunits. Also stable as homodimer. The enzyme changes between these two forms during catalysis.</text>
</comment>
<dbReference type="PANTHER" id="PTHR23404">
    <property type="entry name" value="MOLYBDOPTERIN SYNTHASE RELATED"/>
    <property type="match status" value="1"/>
</dbReference>
<dbReference type="SUPFAM" id="SSF54690">
    <property type="entry name" value="Molybdopterin synthase subunit MoaE"/>
    <property type="match status" value="1"/>
</dbReference>
<dbReference type="GO" id="GO:0006777">
    <property type="term" value="P:Mo-molybdopterin cofactor biosynthetic process"/>
    <property type="evidence" value="ECO:0007669"/>
    <property type="project" value="UniProtKB-KW"/>
</dbReference>
<evidence type="ECO:0000256" key="1">
    <source>
        <dbReference type="ARBA" id="ARBA00005046"/>
    </source>
</evidence>
<evidence type="ECO:0000256" key="11">
    <source>
        <dbReference type="ARBA" id="ARBA00049878"/>
    </source>
</evidence>
<organism evidence="12 13">
    <name type="scientific">Micavibrio aeruginosavorus</name>
    <dbReference type="NCBI Taxonomy" id="349221"/>
    <lineage>
        <taxon>Bacteria</taxon>
        <taxon>Pseudomonadati</taxon>
        <taxon>Bdellovibrionota</taxon>
        <taxon>Bdellovibrionia</taxon>
        <taxon>Bdellovibrionales</taxon>
        <taxon>Pseudobdellovibrionaceae</taxon>
        <taxon>Micavibrio</taxon>
    </lineage>
</organism>
<evidence type="ECO:0000256" key="9">
    <source>
        <dbReference type="ARBA" id="ARBA00030781"/>
    </source>
</evidence>
<evidence type="ECO:0000256" key="4">
    <source>
        <dbReference type="ARBA" id="ARBA00013858"/>
    </source>
</evidence>
<name>A0A7T5R4I5_9BACT</name>
<comment type="similarity">
    <text evidence="2">Belongs to the MoaE family.</text>
</comment>
<evidence type="ECO:0000256" key="7">
    <source>
        <dbReference type="ARBA" id="ARBA00029745"/>
    </source>
</evidence>
<dbReference type="GO" id="GO:0030366">
    <property type="term" value="F:molybdopterin synthase activity"/>
    <property type="evidence" value="ECO:0007669"/>
    <property type="project" value="UniProtKB-EC"/>
</dbReference>
<dbReference type="Proteomes" id="UP000595362">
    <property type="component" value="Chromosome"/>
</dbReference>
<dbReference type="Pfam" id="PF02391">
    <property type="entry name" value="MoaE"/>
    <property type="match status" value="1"/>
</dbReference>
<comment type="pathway">
    <text evidence="1">Cofactor biosynthesis; molybdopterin biosynthesis.</text>
</comment>
<evidence type="ECO:0000313" key="13">
    <source>
        <dbReference type="Proteomes" id="UP000595362"/>
    </source>
</evidence>
<evidence type="ECO:0000313" key="12">
    <source>
        <dbReference type="EMBL" id="QQG37301.1"/>
    </source>
</evidence>
<evidence type="ECO:0000256" key="3">
    <source>
        <dbReference type="ARBA" id="ARBA00011950"/>
    </source>
</evidence>
<keyword evidence="5" id="KW-0501">Molybdenum cofactor biosynthesis</keyword>
<dbReference type="AlphaFoldDB" id="A0A7T5R4I5"/>
<evidence type="ECO:0000256" key="5">
    <source>
        <dbReference type="ARBA" id="ARBA00023150"/>
    </source>
</evidence>
<dbReference type="EMBL" id="CP066681">
    <property type="protein sequence ID" value="QQG37301.1"/>
    <property type="molecule type" value="Genomic_DNA"/>
</dbReference>
<evidence type="ECO:0000256" key="10">
    <source>
        <dbReference type="ARBA" id="ARBA00032474"/>
    </source>
</evidence>
<protein>
    <recommendedName>
        <fullName evidence="4">Molybdopterin synthase catalytic subunit</fullName>
        <ecNumber evidence="3">2.8.1.12</ecNumber>
    </recommendedName>
    <alternativeName>
        <fullName evidence="9">MPT synthase subunit 2</fullName>
    </alternativeName>
    <alternativeName>
        <fullName evidence="7">Molybdenum cofactor biosynthesis protein E</fullName>
    </alternativeName>
    <alternativeName>
        <fullName evidence="8">Molybdopterin-converting factor large subunit</fullName>
    </alternativeName>
    <alternativeName>
        <fullName evidence="10">Molybdopterin-converting factor subunit 2</fullName>
    </alternativeName>
</protein>
<sequence>MDQACDIKVSVSTEALDANNACGFVTDPANGAIDMFIGVVRDNHLGQTVTGITYDVHETLAERELMCICREAQGIWPKTRYFVSHYHGYLPVGGVSVLIAVSAPHREESFEACRYVIEEIKKRAPVWKKEHYVGGESEWLPGHSLVMQGEEEQAVCCGKCGAHG</sequence>
<dbReference type="UniPathway" id="UPA00344"/>
<gene>
    <name evidence="12" type="ORF">HYS17_05950</name>
</gene>
<evidence type="ECO:0000256" key="6">
    <source>
        <dbReference type="ARBA" id="ARBA00026066"/>
    </source>
</evidence>